<gene>
    <name evidence="2" type="ORF">RRG08_010529</name>
</gene>
<dbReference type="EMBL" id="JAWDGP010001486">
    <property type="protein sequence ID" value="KAK3791129.1"/>
    <property type="molecule type" value="Genomic_DNA"/>
</dbReference>
<name>A0AAE1E1Q6_9GAST</name>
<dbReference type="AlphaFoldDB" id="A0AAE1E1Q6"/>
<reference evidence="2" key="1">
    <citation type="journal article" date="2023" name="G3 (Bethesda)">
        <title>A reference genome for the long-term kleptoplast-retaining sea slug Elysia crispata morphotype clarki.</title>
        <authorList>
            <person name="Eastman K.E."/>
            <person name="Pendleton A.L."/>
            <person name="Shaikh M.A."/>
            <person name="Suttiyut T."/>
            <person name="Ogas R."/>
            <person name="Tomko P."/>
            <person name="Gavelis G."/>
            <person name="Widhalm J.R."/>
            <person name="Wisecaver J.H."/>
        </authorList>
    </citation>
    <scope>NUCLEOTIDE SEQUENCE</scope>
    <source>
        <strain evidence="2">ECLA1</strain>
    </source>
</reference>
<dbReference type="Proteomes" id="UP001283361">
    <property type="component" value="Unassembled WGS sequence"/>
</dbReference>
<comment type="caution">
    <text evidence="2">The sequence shown here is derived from an EMBL/GenBank/DDBJ whole genome shotgun (WGS) entry which is preliminary data.</text>
</comment>
<keyword evidence="3" id="KW-1185">Reference proteome</keyword>
<evidence type="ECO:0000256" key="1">
    <source>
        <dbReference type="SAM" id="MobiDB-lite"/>
    </source>
</evidence>
<evidence type="ECO:0000313" key="3">
    <source>
        <dbReference type="Proteomes" id="UP001283361"/>
    </source>
</evidence>
<sequence>MMILRETGSEKGGNSRIRKQHPRDLRGLKSSVKFRSQSNTHRRRGDKNGVGMKNDLGLKMELAVLPCPHQFTQ</sequence>
<accession>A0AAE1E1Q6</accession>
<feature type="region of interest" description="Disordered" evidence="1">
    <location>
        <begin position="1"/>
        <end position="53"/>
    </location>
</feature>
<protein>
    <submittedName>
        <fullName evidence="2">Uncharacterized protein</fullName>
    </submittedName>
</protein>
<organism evidence="2 3">
    <name type="scientific">Elysia crispata</name>
    <name type="common">lettuce slug</name>
    <dbReference type="NCBI Taxonomy" id="231223"/>
    <lineage>
        <taxon>Eukaryota</taxon>
        <taxon>Metazoa</taxon>
        <taxon>Spiralia</taxon>
        <taxon>Lophotrochozoa</taxon>
        <taxon>Mollusca</taxon>
        <taxon>Gastropoda</taxon>
        <taxon>Heterobranchia</taxon>
        <taxon>Euthyneura</taxon>
        <taxon>Panpulmonata</taxon>
        <taxon>Sacoglossa</taxon>
        <taxon>Placobranchoidea</taxon>
        <taxon>Plakobranchidae</taxon>
        <taxon>Elysia</taxon>
    </lineage>
</organism>
<proteinExistence type="predicted"/>
<evidence type="ECO:0000313" key="2">
    <source>
        <dbReference type="EMBL" id="KAK3791129.1"/>
    </source>
</evidence>